<keyword evidence="3" id="KW-1185">Reference proteome</keyword>
<reference evidence="2 3" key="1">
    <citation type="submission" date="2024-04" db="EMBL/GenBank/DDBJ databases">
        <title>Phyllosticta paracitricarpa is synonymous to the EU quarantine fungus P. citricarpa based on phylogenomic analyses.</title>
        <authorList>
            <consortium name="Lawrence Berkeley National Laboratory"/>
            <person name="Van Ingen-Buijs V.A."/>
            <person name="Van Westerhoven A.C."/>
            <person name="Haridas S."/>
            <person name="Skiadas P."/>
            <person name="Martin F."/>
            <person name="Groenewald J.Z."/>
            <person name="Crous P.W."/>
            <person name="Seidl M.F."/>
        </authorList>
    </citation>
    <scope>NUCLEOTIDE SEQUENCE [LARGE SCALE GENOMIC DNA]</scope>
    <source>
        <strain evidence="2 3">CBS 123374</strain>
    </source>
</reference>
<proteinExistence type="predicted"/>
<feature type="compositionally biased region" description="Basic and acidic residues" evidence="1">
    <location>
        <begin position="465"/>
        <end position="486"/>
    </location>
</feature>
<name>A0ABR1YEG2_9PEZI</name>
<feature type="region of interest" description="Disordered" evidence="1">
    <location>
        <begin position="336"/>
        <end position="423"/>
    </location>
</feature>
<feature type="compositionally biased region" description="Acidic residues" evidence="1">
    <location>
        <begin position="388"/>
        <end position="398"/>
    </location>
</feature>
<organism evidence="2 3">
    <name type="scientific">Phyllosticta capitalensis</name>
    <dbReference type="NCBI Taxonomy" id="121624"/>
    <lineage>
        <taxon>Eukaryota</taxon>
        <taxon>Fungi</taxon>
        <taxon>Dikarya</taxon>
        <taxon>Ascomycota</taxon>
        <taxon>Pezizomycotina</taxon>
        <taxon>Dothideomycetes</taxon>
        <taxon>Dothideomycetes incertae sedis</taxon>
        <taxon>Botryosphaeriales</taxon>
        <taxon>Phyllostictaceae</taxon>
        <taxon>Phyllosticta</taxon>
    </lineage>
</organism>
<feature type="region of interest" description="Disordered" evidence="1">
    <location>
        <begin position="462"/>
        <end position="617"/>
    </location>
</feature>
<protein>
    <submittedName>
        <fullName evidence="2">Uncharacterized protein</fullName>
    </submittedName>
</protein>
<comment type="caution">
    <text evidence="2">The sequence shown here is derived from an EMBL/GenBank/DDBJ whole genome shotgun (WGS) entry which is preliminary data.</text>
</comment>
<dbReference type="Proteomes" id="UP001492380">
    <property type="component" value="Unassembled WGS sequence"/>
</dbReference>
<dbReference type="EMBL" id="JBBWRZ010000010">
    <property type="protein sequence ID" value="KAK8227143.1"/>
    <property type="molecule type" value="Genomic_DNA"/>
</dbReference>
<evidence type="ECO:0000313" key="2">
    <source>
        <dbReference type="EMBL" id="KAK8227143.1"/>
    </source>
</evidence>
<accession>A0ABR1YEG2</accession>
<feature type="compositionally biased region" description="Basic and acidic residues" evidence="1">
    <location>
        <begin position="507"/>
        <end position="518"/>
    </location>
</feature>
<evidence type="ECO:0000313" key="3">
    <source>
        <dbReference type="Proteomes" id="UP001492380"/>
    </source>
</evidence>
<evidence type="ECO:0000256" key="1">
    <source>
        <dbReference type="SAM" id="MobiDB-lite"/>
    </source>
</evidence>
<sequence>MDAEPSQAPRLHERSHGQCVTSLLREHSSANPTPKQDCDLSPFSTLPLHASTFSWTPQSSASLSLTASDTWSTMAPASKKPRFINANGFDLKLMGVDGATKLMKMVAKEPEKFRAVRSMYLGVAVEGLDDFADDMLASALNMLSPGNVSPPCVIPNYLLTAFQVPHNLQTFKLFIAGGDYMEMHSKSVCTPCASHETLKDWHFEELFGPDPPESLVNSLLSLKGLVYYQAERAFIRALLNIRGIEHVEIEGPMPAELKKRICACLTTRPGCKVRNWNSEESGLRTEKDISFSKWTASMQSHDDPLDDTVGPDGVELADTTALHHGLEVSYTVEMPVPKSPLPHEDRTIWNKPPFKYPSPETGDGSNFNPASIRFVEVPEDQRSSSPENPEDVKDEDFDPNPSRKRRSTKRAPREPTPKRHCTRSTKVLFAAVLDSYDAKRAIGFPPSPPGKLRRVNYLEPDIEEDFGKGDDGDPSKRMSWFRGDKQSKKKQWVLPTSRAAKISVATKVDRDGRRQMRENRKRQATLQGIPEEDVDDDALNSSASEGEEDGPKAPDDGPSPVKKEIPDSDDEVEGGGEAQGSDVDMAEYYGDDEMMPPSSSPPANDEDDADYDDYMGL</sequence>
<gene>
    <name evidence="2" type="ORF">HDK90DRAFT_527736</name>
</gene>
<feature type="compositionally biased region" description="Basic and acidic residues" evidence="1">
    <location>
        <begin position="549"/>
        <end position="566"/>
    </location>
</feature>
<feature type="compositionally biased region" description="Acidic residues" evidence="1">
    <location>
        <begin position="604"/>
        <end position="617"/>
    </location>
</feature>